<evidence type="ECO:0000256" key="3">
    <source>
        <dbReference type="ARBA" id="ARBA00022475"/>
    </source>
</evidence>
<dbReference type="InterPro" id="IPR036259">
    <property type="entry name" value="MFS_trans_sf"/>
</dbReference>
<proteinExistence type="predicted"/>
<protein>
    <submittedName>
        <fullName evidence="8">Putative major facility transporter</fullName>
    </submittedName>
</protein>
<dbReference type="eggNOG" id="COG2814">
    <property type="taxonomic scope" value="Bacteria"/>
</dbReference>
<dbReference type="HOGENOM" id="CLU_1419239_0_0_9"/>
<dbReference type="Gene3D" id="1.20.1250.20">
    <property type="entry name" value="MFS general substrate transporter like domains"/>
    <property type="match status" value="1"/>
</dbReference>
<comment type="subcellular location">
    <subcellularLocation>
        <location evidence="1">Cell membrane</location>
        <topology evidence="1">Multi-pass membrane protein</topology>
    </subcellularLocation>
</comment>
<evidence type="ECO:0000313" key="8">
    <source>
        <dbReference type="EMBL" id="ADK15513.1"/>
    </source>
</evidence>
<evidence type="ECO:0000256" key="4">
    <source>
        <dbReference type="ARBA" id="ARBA00022692"/>
    </source>
</evidence>
<evidence type="ECO:0000313" key="9">
    <source>
        <dbReference type="Proteomes" id="UP000001656"/>
    </source>
</evidence>
<feature type="transmembrane region" description="Helical" evidence="7">
    <location>
        <begin position="34"/>
        <end position="52"/>
    </location>
</feature>
<dbReference type="STRING" id="748727.CLJU_c24550"/>
<dbReference type="AlphaFoldDB" id="D8GLF4"/>
<keyword evidence="2" id="KW-0813">Transport</keyword>
<feature type="transmembrane region" description="Helical" evidence="7">
    <location>
        <begin position="7"/>
        <end position="28"/>
    </location>
</feature>
<dbReference type="KEGG" id="clj:CLJU_c24550"/>
<feature type="transmembrane region" description="Helical" evidence="7">
    <location>
        <begin position="144"/>
        <end position="160"/>
    </location>
</feature>
<evidence type="ECO:0000256" key="6">
    <source>
        <dbReference type="ARBA" id="ARBA00023136"/>
    </source>
</evidence>
<evidence type="ECO:0000256" key="1">
    <source>
        <dbReference type="ARBA" id="ARBA00004651"/>
    </source>
</evidence>
<keyword evidence="5 7" id="KW-1133">Transmembrane helix</keyword>
<gene>
    <name evidence="8" type="ordered locus">CLJU_c24550</name>
</gene>
<keyword evidence="3" id="KW-1003">Cell membrane</keyword>
<dbReference type="Proteomes" id="UP000001656">
    <property type="component" value="Chromosome"/>
</dbReference>
<evidence type="ECO:0000256" key="7">
    <source>
        <dbReference type="SAM" id="Phobius"/>
    </source>
</evidence>
<sequence length="213" mass="23941">MFSFCDSFTGIFAPIVTIALYGLEPIIAIDLSTFVFEFVALVFFVKIPSVHVSREIKKDGLWKQCKSGMQYLFKSRGIFSLILFMAFVNFIAAIYNTNLGPMVLSRTDNNYNELGIVSSTESIAVLIGSLLVAKMPQTSKRIPLILNVMTFSFLFGDSLLGIGHNYYVWTIAVFVGSLLVPLLMANVDYIMRTKVPFEMQGRVFSARIFYNIC</sequence>
<keyword evidence="4 7" id="KW-0812">Transmembrane</keyword>
<accession>D8GLF4</accession>
<dbReference type="PANTHER" id="PTHR43266">
    <property type="entry name" value="MACROLIDE-EFFLUX PROTEIN"/>
    <property type="match status" value="1"/>
</dbReference>
<reference evidence="8 9" key="1">
    <citation type="journal article" date="2010" name="Proc. Natl. Acad. Sci. U.S.A.">
        <title>Clostridium ljungdahlii represents a microbial production platform based on syngas.</title>
        <authorList>
            <person name="Kopke M."/>
            <person name="Held C."/>
            <person name="Hujer S."/>
            <person name="Liesegang H."/>
            <person name="Wiezer A."/>
            <person name="Wollherr A."/>
            <person name="Ehrenreich A."/>
            <person name="Liebl W."/>
            <person name="Gottschalk G."/>
            <person name="Durre P."/>
        </authorList>
    </citation>
    <scope>NUCLEOTIDE SEQUENCE [LARGE SCALE GENOMIC DNA]</scope>
    <source>
        <strain evidence="9">ATCC 55383 / DSM 13528 / PETC</strain>
    </source>
</reference>
<keyword evidence="6 7" id="KW-0472">Membrane</keyword>
<dbReference type="PANTHER" id="PTHR43266:SF2">
    <property type="entry name" value="MAJOR FACILITATOR SUPERFAMILY (MFS) PROFILE DOMAIN-CONTAINING PROTEIN"/>
    <property type="match status" value="1"/>
</dbReference>
<name>D8GLF4_CLOLD</name>
<dbReference type="GO" id="GO:0005886">
    <property type="term" value="C:plasma membrane"/>
    <property type="evidence" value="ECO:0007669"/>
    <property type="project" value="UniProtKB-SubCell"/>
</dbReference>
<organism evidence="8 9">
    <name type="scientific">Clostridium ljungdahlii (strain ATCC 55383 / DSM 13528 / PETC)</name>
    <dbReference type="NCBI Taxonomy" id="748727"/>
    <lineage>
        <taxon>Bacteria</taxon>
        <taxon>Bacillati</taxon>
        <taxon>Bacillota</taxon>
        <taxon>Clostridia</taxon>
        <taxon>Eubacteriales</taxon>
        <taxon>Clostridiaceae</taxon>
        <taxon>Clostridium</taxon>
    </lineage>
</organism>
<feature type="transmembrane region" description="Helical" evidence="7">
    <location>
        <begin position="114"/>
        <end position="132"/>
    </location>
</feature>
<feature type="transmembrane region" description="Helical" evidence="7">
    <location>
        <begin position="73"/>
        <end position="94"/>
    </location>
</feature>
<evidence type="ECO:0000256" key="2">
    <source>
        <dbReference type="ARBA" id="ARBA00022448"/>
    </source>
</evidence>
<evidence type="ECO:0000256" key="5">
    <source>
        <dbReference type="ARBA" id="ARBA00022989"/>
    </source>
</evidence>
<feature type="transmembrane region" description="Helical" evidence="7">
    <location>
        <begin position="166"/>
        <end position="185"/>
    </location>
</feature>
<dbReference type="SUPFAM" id="SSF103473">
    <property type="entry name" value="MFS general substrate transporter"/>
    <property type="match status" value="1"/>
</dbReference>
<dbReference type="RefSeq" id="WP_013239103.1">
    <property type="nucleotide sequence ID" value="NC_014328.1"/>
</dbReference>
<dbReference type="EMBL" id="CP001666">
    <property type="protein sequence ID" value="ADK15513.1"/>
    <property type="molecule type" value="Genomic_DNA"/>
</dbReference>